<dbReference type="PANTHER" id="PTHR12110:SF41">
    <property type="entry name" value="INOSOSE DEHYDRATASE"/>
    <property type="match status" value="1"/>
</dbReference>
<gene>
    <name evidence="2" type="ORF">ABT58_05505</name>
</gene>
<dbReference type="PANTHER" id="PTHR12110">
    <property type="entry name" value="HYDROXYPYRUVATE ISOMERASE"/>
    <property type="match status" value="1"/>
</dbReference>
<keyword evidence="2" id="KW-0540">Nuclease</keyword>
<proteinExistence type="predicted"/>
<dbReference type="InterPro" id="IPR050312">
    <property type="entry name" value="IolE/XylAMocC-like"/>
</dbReference>
<dbReference type="RefSeq" id="WP_047873324.1">
    <property type="nucleotide sequence ID" value="NZ_BMYC01000001.1"/>
</dbReference>
<dbReference type="InterPro" id="IPR013022">
    <property type="entry name" value="Xyl_isomerase-like_TIM-brl"/>
</dbReference>
<dbReference type="InterPro" id="IPR036237">
    <property type="entry name" value="Xyl_isomerase-like_sf"/>
</dbReference>
<dbReference type="SUPFAM" id="SSF51658">
    <property type="entry name" value="Xylose isomerase-like"/>
    <property type="match status" value="1"/>
</dbReference>
<evidence type="ECO:0000313" key="3">
    <source>
        <dbReference type="Proteomes" id="UP000036426"/>
    </source>
</evidence>
<accession>A0A0J1GQG4</accession>
<sequence>MSYILACAPCCWGVESTDNPHNPDWITVLSETRKAGYFGTELGPFGFFPLDADMINTALYLKELEVCAGTLFEPLSEPHAYQEIIHKTKRLCGLLEQIGCERLVVIDCVNDIRSQCAGNSALAPRLDDQRWSHMMDTIRQISAIAAQHNIRAVVHPHAGGYIEYQDELDRLLADLPVDDIGLCLDTGHLYYAGMDPAQSLIDYADRLEYVHFKDVNKQRLEAAITQQVGFWQACADGVMCPIGQGAIDYQQVMAALSQIGYHGWITIEQERDPRHADTTLQDIMQSRQFLIDNGLTL</sequence>
<dbReference type="Pfam" id="PF01261">
    <property type="entry name" value="AP_endonuc_2"/>
    <property type="match status" value="1"/>
</dbReference>
<dbReference type="Proteomes" id="UP000036426">
    <property type="component" value="Unassembled WGS sequence"/>
</dbReference>
<keyword evidence="2" id="KW-0255">Endonuclease</keyword>
<dbReference type="PATRIC" id="fig|754436.4.peg.1169"/>
<dbReference type="EMBL" id="LDOV01000010">
    <property type="protein sequence ID" value="KLV01871.1"/>
    <property type="molecule type" value="Genomic_DNA"/>
</dbReference>
<keyword evidence="2" id="KW-0378">Hydrolase</keyword>
<dbReference type="Gene3D" id="3.20.20.150">
    <property type="entry name" value="Divalent-metal-dependent TIM barrel enzymes"/>
    <property type="match status" value="1"/>
</dbReference>
<dbReference type="OrthoDB" id="9804047at2"/>
<comment type="caution">
    <text evidence="2">The sequence shown here is derived from an EMBL/GenBank/DDBJ whole genome shotgun (WGS) entry which is preliminary data.</text>
</comment>
<dbReference type="AlphaFoldDB" id="A0A0J1GQG4"/>
<protein>
    <submittedName>
        <fullName evidence="2">AP endonuclease</fullName>
    </submittedName>
</protein>
<keyword evidence="3" id="KW-1185">Reference proteome</keyword>
<evidence type="ECO:0000259" key="1">
    <source>
        <dbReference type="Pfam" id="PF01261"/>
    </source>
</evidence>
<feature type="domain" description="Xylose isomerase-like TIM barrel" evidence="1">
    <location>
        <begin position="32"/>
        <end position="278"/>
    </location>
</feature>
<evidence type="ECO:0000313" key="2">
    <source>
        <dbReference type="EMBL" id="KLV01871.1"/>
    </source>
</evidence>
<reference evidence="2 3" key="1">
    <citation type="submission" date="2015-05" db="EMBL/GenBank/DDBJ databases">
        <title>Photobacterium galathea sp. nov.</title>
        <authorList>
            <person name="Machado H."/>
            <person name="Gram L."/>
        </authorList>
    </citation>
    <scope>NUCLEOTIDE SEQUENCE [LARGE SCALE GENOMIC DNA]</scope>
    <source>
        <strain evidence="2 3">DSM 25995</strain>
    </source>
</reference>
<name>A0A0J1GQG4_9GAMM</name>
<organism evidence="2 3">
    <name type="scientific">Photobacterium aphoticum</name>
    <dbReference type="NCBI Taxonomy" id="754436"/>
    <lineage>
        <taxon>Bacteria</taxon>
        <taxon>Pseudomonadati</taxon>
        <taxon>Pseudomonadota</taxon>
        <taxon>Gammaproteobacteria</taxon>
        <taxon>Vibrionales</taxon>
        <taxon>Vibrionaceae</taxon>
        <taxon>Photobacterium</taxon>
    </lineage>
</organism>
<dbReference type="GO" id="GO:0004519">
    <property type="term" value="F:endonuclease activity"/>
    <property type="evidence" value="ECO:0007669"/>
    <property type="project" value="UniProtKB-KW"/>
</dbReference>